<comment type="caution">
    <text evidence="1">The sequence shown here is derived from an EMBL/GenBank/DDBJ whole genome shotgun (WGS) entry which is preliminary data.</text>
</comment>
<protein>
    <recommendedName>
        <fullName evidence="3">Glycosyl transferase family 28 C-terminal domain-containing protein</fullName>
    </recommendedName>
</protein>
<name>A0ABR8W3L2_9MICO</name>
<dbReference type="RefSeq" id="WP_191712281.1">
    <property type="nucleotide sequence ID" value="NZ_JACSPX010000001.1"/>
</dbReference>
<evidence type="ECO:0008006" key="3">
    <source>
        <dbReference type="Google" id="ProtNLM"/>
    </source>
</evidence>
<organism evidence="1 2">
    <name type="scientific">Microbacterium commune</name>
    <dbReference type="NCBI Taxonomy" id="2762219"/>
    <lineage>
        <taxon>Bacteria</taxon>
        <taxon>Bacillati</taxon>
        <taxon>Actinomycetota</taxon>
        <taxon>Actinomycetes</taxon>
        <taxon>Micrococcales</taxon>
        <taxon>Microbacteriaceae</taxon>
        <taxon>Microbacterium</taxon>
    </lineage>
</organism>
<accession>A0ABR8W3L2</accession>
<dbReference type="EMBL" id="JACSPX010000001">
    <property type="protein sequence ID" value="MBD8011619.1"/>
    <property type="molecule type" value="Genomic_DNA"/>
</dbReference>
<dbReference type="Gene3D" id="3.40.50.2000">
    <property type="entry name" value="Glycogen Phosphorylase B"/>
    <property type="match status" value="1"/>
</dbReference>
<gene>
    <name evidence="1" type="ORF">H9633_04835</name>
</gene>
<sequence length="337" mass="36187">MIGWYVHHHGWGHRTRMQAIRRHLDEDVTVFSSLPAPATLDSGTTWIRLPADADPVVGADGIRREAHELGDVTAGGALHWAPIGHDGHQTRLAMIADWIARTPVSAFVVDVSVEVTAFVRLLGVPTVVFAQPGDRSDAPHRLGHDLADRIVAPWAEGLFDAAGLSDRRERVRHVGAISRHDGRDRHPGADGDARRVLFLSRTFDPPQLEQTTEQLTARGWVVETAGARDDDRVDDVWPMLCRATVVVSAAGLNGVADLAAAGARAVVLPQDRPFGEQEHTARVLQSAGFAHTAPADSSPEHIAALVERAAASTPDWTGWGARGAAARAAHAIQEVAS</sequence>
<keyword evidence="2" id="KW-1185">Reference proteome</keyword>
<proteinExistence type="predicted"/>
<evidence type="ECO:0000313" key="1">
    <source>
        <dbReference type="EMBL" id="MBD8011619.1"/>
    </source>
</evidence>
<reference evidence="1 2" key="1">
    <citation type="submission" date="2020-08" db="EMBL/GenBank/DDBJ databases">
        <title>A Genomic Blueprint of the Chicken Gut Microbiome.</title>
        <authorList>
            <person name="Gilroy R."/>
            <person name="Ravi A."/>
            <person name="Getino M."/>
            <person name="Pursley I."/>
            <person name="Horton D.L."/>
            <person name="Alikhan N.-F."/>
            <person name="Baker D."/>
            <person name="Gharbi K."/>
            <person name="Hall N."/>
            <person name="Watson M."/>
            <person name="Adriaenssens E.M."/>
            <person name="Foster-Nyarko E."/>
            <person name="Jarju S."/>
            <person name="Secka A."/>
            <person name="Antonio M."/>
            <person name="Oren A."/>
            <person name="Chaudhuri R."/>
            <person name="La Ragione R.M."/>
            <person name="Hildebrand F."/>
            <person name="Pallen M.J."/>
        </authorList>
    </citation>
    <scope>NUCLEOTIDE SEQUENCE [LARGE SCALE GENOMIC DNA]</scope>
    <source>
        <strain evidence="1 2">Re1</strain>
    </source>
</reference>
<dbReference type="SUPFAM" id="SSF53756">
    <property type="entry name" value="UDP-Glycosyltransferase/glycogen phosphorylase"/>
    <property type="match status" value="1"/>
</dbReference>
<evidence type="ECO:0000313" key="2">
    <source>
        <dbReference type="Proteomes" id="UP000611521"/>
    </source>
</evidence>
<dbReference type="Proteomes" id="UP000611521">
    <property type="component" value="Unassembled WGS sequence"/>
</dbReference>